<gene>
    <name evidence="1" type="ORF">LX70_02468</name>
</gene>
<reference evidence="1 2" key="1">
    <citation type="submission" date="2018-02" db="EMBL/GenBank/DDBJ databases">
        <title>Genomic Encyclopedia of Archaeal and Bacterial Type Strains, Phase II (KMG-II): from individual species to whole genera.</title>
        <authorList>
            <person name="Goeker M."/>
        </authorList>
    </citation>
    <scope>NUCLEOTIDE SEQUENCE [LARGE SCALE GENOMIC DNA]</scope>
    <source>
        <strain evidence="1 2">DSM 18921</strain>
    </source>
</reference>
<evidence type="ECO:0000313" key="2">
    <source>
        <dbReference type="Proteomes" id="UP000238338"/>
    </source>
</evidence>
<proteinExistence type="predicted"/>
<dbReference type="AlphaFoldDB" id="A0A2S8S601"/>
<protein>
    <submittedName>
        <fullName evidence="1">Uncharacterized protein</fullName>
    </submittedName>
</protein>
<organism evidence="1 2">
    <name type="scientific">Albidovulum denitrificans</name>
    <dbReference type="NCBI Taxonomy" id="404881"/>
    <lineage>
        <taxon>Bacteria</taxon>
        <taxon>Pseudomonadati</taxon>
        <taxon>Pseudomonadota</taxon>
        <taxon>Alphaproteobacteria</taxon>
        <taxon>Rhodobacterales</taxon>
        <taxon>Paracoccaceae</taxon>
        <taxon>Albidovulum</taxon>
    </lineage>
</organism>
<sequence>MFHTAKAFETGAPAITVTATPERLGAIVHEQMQAISAEGFSDFDVRWNGFALTIEARNDEKILRRDFSAAGSLSLERITESGITVERFFGADGIEPLRENIFANSDDR</sequence>
<dbReference type="EMBL" id="PVEP01000005">
    <property type="protein sequence ID" value="PQV56203.1"/>
    <property type="molecule type" value="Genomic_DNA"/>
</dbReference>
<name>A0A2S8S601_9RHOB</name>
<evidence type="ECO:0000313" key="1">
    <source>
        <dbReference type="EMBL" id="PQV56203.1"/>
    </source>
</evidence>
<dbReference type="RefSeq" id="WP_105515067.1">
    <property type="nucleotide sequence ID" value="NZ_PVEP01000005.1"/>
</dbReference>
<comment type="caution">
    <text evidence="1">The sequence shown here is derived from an EMBL/GenBank/DDBJ whole genome shotgun (WGS) entry which is preliminary data.</text>
</comment>
<keyword evidence="2" id="KW-1185">Reference proteome</keyword>
<dbReference type="Proteomes" id="UP000238338">
    <property type="component" value="Unassembled WGS sequence"/>
</dbReference>
<accession>A0A2S8S601</accession>